<evidence type="ECO:0000256" key="1">
    <source>
        <dbReference type="ARBA" id="ARBA00004123"/>
    </source>
</evidence>
<dbReference type="GO" id="GO:0008270">
    <property type="term" value="F:zinc ion binding"/>
    <property type="evidence" value="ECO:0007669"/>
    <property type="project" value="InterPro"/>
</dbReference>
<evidence type="ECO:0000256" key="3">
    <source>
        <dbReference type="SAM" id="MobiDB-lite"/>
    </source>
</evidence>
<dbReference type="STRING" id="105696.A0A1Y2MEC0"/>
<dbReference type="GO" id="GO:0005634">
    <property type="term" value="C:nucleus"/>
    <property type="evidence" value="ECO:0007669"/>
    <property type="project" value="UniProtKB-SubCell"/>
</dbReference>
<dbReference type="PROSITE" id="PS50048">
    <property type="entry name" value="ZN2_CY6_FUNGAL_2"/>
    <property type="match status" value="1"/>
</dbReference>
<feature type="region of interest" description="Disordered" evidence="3">
    <location>
        <begin position="296"/>
        <end position="315"/>
    </location>
</feature>
<evidence type="ECO:0000313" key="5">
    <source>
        <dbReference type="EMBL" id="OSS53837.1"/>
    </source>
</evidence>
<dbReference type="OMA" id="CFQCSRR"/>
<feature type="domain" description="Zn(2)-C6 fungal-type" evidence="4">
    <location>
        <begin position="12"/>
        <end position="41"/>
    </location>
</feature>
<organism evidence="5 6">
    <name type="scientific">Epicoccum nigrum</name>
    <name type="common">Soil fungus</name>
    <name type="synonym">Epicoccum purpurascens</name>
    <dbReference type="NCBI Taxonomy" id="105696"/>
    <lineage>
        <taxon>Eukaryota</taxon>
        <taxon>Fungi</taxon>
        <taxon>Dikarya</taxon>
        <taxon>Ascomycota</taxon>
        <taxon>Pezizomycotina</taxon>
        <taxon>Dothideomycetes</taxon>
        <taxon>Pleosporomycetidae</taxon>
        <taxon>Pleosporales</taxon>
        <taxon>Pleosporineae</taxon>
        <taxon>Didymellaceae</taxon>
        <taxon>Epicoccum</taxon>
    </lineage>
</organism>
<dbReference type="Pfam" id="PF00172">
    <property type="entry name" value="Zn_clus"/>
    <property type="match status" value="1"/>
</dbReference>
<dbReference type="InterPro" id="IPR036864">
    <property type="entry name" value="Zn2-C6_fun-type_DNA-bd_sf"/>
</dbReference>
<dbReference type="PROSITE" id="PS00463">
    <property type="entry name" value="ZN2_CY6_FUNGAL_1"/>
    <property type="match status" value="1"/>
</dbReference>
<dbReference type="GO" id="GO:0045944">
    <property type="term" value="P:positive regulation of transcription by RNA polymerase II"/>
    <property type="evidence" value="ECO:0007669"/>
    <property type="project" value="TreeGrafter"/>
</dbReference>
<dbReference type="InterPro" id="IPR021858">
    <property type="entry name" value="Fun_TF"/>
</dbReference>
<keyword evidence="6" id="KW-1185">Reference proteome</keyword>
<dbReference type="Pfam" id="PF11951">
    <property type="entry name" value="Fungal_trans_2"/>
    <property type="match status" value="1"/>
</dbReference>
<reference evidence="5 6" key="1">
    <citation type="journal article" date="2017" name="Genome Announc.">
        <title>Genome sequence of the saprophytic ascomycete Epicoccum nigrum ICMP 19927 strain isolated from New Zealand.</title>
        <authorList>
            <person name="Fokin M."/>
            <person name="Fleetwood D."/>
            <person name="Weir B.S."/>
            <person name="Villas-Boas S.G."/>
        </authorList>
    </citation>
    <scope>NUCLEOTIDE SEQUENCE [LARGE SCALE GENOMIC DNA]</scope>
    <source>
        <strain evidence="5 6">ICMP 19927</strain>
    </source>
</reference>
<dbReference type="PANTHER" id="PTHR37534:SF17">
    <property type="entry name" value="ZN(2)-C6 FUNGAL-TYPE DOMAIN-CONTAINING PROTEIN"/>
    <property type="match status" value="1"/>
</dbReference>
<dbReference type="PANTHER" id="PTHR37534">
    <property type="entry name" value="TRANSCRIPTIONAL ACTIVATOR PROTEIN UGA3"/>
    <property type="match status" value="1"/>
</dbReference>
<dbReference type="CDD" id="cd00067">
    <property type="entry name" value="GAL4"/>
    <property type="match status" value="1"/>
</dbReference>
<comment type="subcellular location">
    <subcellularLocation>
        <location evidence="1">Nucleus</location>
    </subcellularLocation>
</comment>
<sequence length="315" mass="34589">MPDATTAKKEKGCFQCSRRRIVCDRTEPSCLKCAKKGIECSGLGRIRFAEGVARRGRLKNCKVPKAAGDADFQGLPTTTGFPALRWPGEARVKKREMSSLNERTPTEVVLPPSRNPSVHSPDVKPTSQALDIILSAKDNECDVEEIGRGQVLATTACAHGFNLAPWIAPIDPKLRMFFSYFSETVAPAMVVFDDASNGYRSIILPMALEDNLLCRSVAVVAAQHLSRQRPELQKAAEAGRAAIISRLRHDSLRQSADKIFNKFTWATLIVLLVGETVTGSADYRFFVQMLLSLSMSNSGRDDPSSSSFLQAQTHM</sequence>
<dbReference type="EMBL" id="KZ107838">
    <property type="protein sequence ID" value="OSS53837.1"/>
    <property type="molecule type" value="Genomic_DNA"/>
</dbReference>
<keyword evidence="2" id="KW-0539">Nucleus</keyword>
<gene>
    <name evidence="5" type="ORF">B5807_00029</name>
</gene>
<accession>A0A1Y2MEC0</accession>
<proteinExistence type="predicted"/>
<dbReference type="AlphaFoldDB" id="A0A1Y2MEC0"/>
<dbReference type="InParanoid" id="A0A1Y2MEC0"/>
<dbReference type="GO" id="GO:0000976">
    <property type="term" value="F:transcription cis-regulatory region binding"/>
    <property type="evidence" value="ECO:0007669"/>
    <property type="project" value="TreeGrafter"/>
</dbReference>
<feature type="region of interest" description="Disordered" evidence="3">
    <location>
        <begin position="95"/>
        <end position="124"/>
    </location>
</feature>
<evidence type="ECO:0000259" key="4">
    <source>
        <dbReference type="PROSITE" id="PS50048"/>
    </source>
</evidence>
<dbReference type="GO" id="GO:0000981">
    <property type="term" value="F:DNA-binding transcription factor activity, RNA polymerase II-specific"/>
    <property type="evidence" value="ECO:0007669"/>
    <property type="project" value="InterPro"/>
</dbReference>
<name>A0A1Y2MEC0_EPING</name>
<dbReference type="SUPFAM" id="SSF57701">
    <property type="entry name" value="Zn2/Cys6 DNA-binding domain"/>
    <property type="match status" value="1"/>
</dbReference>
<dbReference type="SMART" id="SM00066">
    <property type="entry name" value="GAL4"/>
    <property type="match status" value="1"/>
</dbReference>
<dbReference type="InterPro" id="IPR001138">
    <property type="entry name" value="Zn2Cys6_DnaBD"/>
</dbReference>
<evidence type="ECO:0000256" key="2">
    <source>
        <dbReference type="ARBA" id="ARBA00023242"/>
    </source>
</evidence>
<evidence type="ECO:0000313" key="6">
    <source>
        <dbReference type="Proteomes" id="UP000193240"/>
    </source>
</evidence>
<dbReference type="Proteomes" id="UP000193240">
    <property type="component" value="Unassembled WGS sequence"/>
</dbReference>
<protein>
    <recommendedName>
        <fullName evidence="4">Zn(2)-C6 fungal-type domain-containing protein</fullName>
    </recommendedName>
</protein>